<evidence type="ECO:0000313" key="2">
    <source>
        <dbReference type="Proteomes" id="UP000799779"/>
    </source>
</evidence>
<name>A0A6A5WEA6_9PLEO</name>
<reference evidence="1" key="1">
    <citation type="journal article" date="2020" name="Stud. Mycol.">
        <title>101 Dothideomycetes genomes: a test case for predicting lifestyles and emergence of pathogens.</title>
        <authorList>
            <person name="Haridas S."/>
            <person name="Albert R."/>
            <person name="Binder M."/>
            <person name="Bloem J."/>
            <person name="Labutti K."/>
            <person name="Salamov A."/>
            <person name="Andreopoulos B."/>
            <person name="Baker S."/>
            <person name="Barry K."/>
            <person name="Bills G."/>
            <person name="Bluhm B."/>
            <person name="Cannon C."/>
            <person name="Castanera R."/>
            <person name="Culley D."/>
            <person name="Daum C."/>
            <person name="Ezra D."/>
            <person name="Gonzalez J."/>
            <person name="Henrissat B."/>
            <person name="Kuo A."/>
            <person name="Liang C."/>
            <person name="Lipzen A."/>
            <person name="Lutzoni F."/>
            <person name="Magnuson J."/>
            <person name="Mondo S."/>
            <person name="Nolan M."/>
            <person name="Ohm R."/>
            <person name="Pangilinan J."/>
            <person name="Park H.-J."/>
            <person name="Ramirez L."/>
            <person name="Alfaro M."/>
            <person name="Sun H."/>
            <person name="Tritt A."/>
            <person name="Yoshinaga Y."/>
            <person name="Zwiers L.-H."/>
            <person name="Turgeon B."/>
            <person name="Goodwin S."/>
            <person name="Spatafora J."/>
            <person name="Crous P."/>
            <person name="Grigoriev I."/>
        </authorList>
    </citation>
    <scope>NUCLEOTIDE SEQUENCE</scope>
    <source>
        <strain evidence="1">CBS 123094</strain>
    </source>
</reference>
<dbReference type="AlphaFoldDB" id="A0A6A5WEA6"/>
<accession>A0A6A5WEA6</accession>
<proteinExistence type="predicted"/>
<organism evidence="1 2">
    <name type="scientific">Amniculicola lignicola CBS 123094</name>
    <dbReference type="NCBI Taxonomy" id="1392246"/>
    <lineage>
        <taxon>Eukaryota</taxon>
        <taxon>Fungi</taxon>
        <taxon>Dikarya</taxon>
        <taxon>Ascomycota</taxon>
        <taxon>Pezizomycotina</taxon>
        <taxon>Dothideomycetes</taxon>
        <taxon>Pleosporomycetidae</taxon>
        <taxon>Pleosporales</taxon>
        <taxon>Amniculicolaceae</taxon>
        <taxon>Amniculicola</taxon>
    </lineage>
</organism>
<sequence length="172" mass="18738">MPSNPLCTGEIANFAQRGTGSRTRFYTGIAKMSAPQLEWTTEAQPQQLIALVEEAREEIIRLASNVRFLPGKSTATFTVEQPQIEQKIKEIWPDKQYRHSSGTALGRGITEFGPTYSYIILPLGIIGSPKVAVNGRAISWDDKTIGLVSSGVAEVQVGGSGRLVALIFVFSR</sequence>
<evidence type="ECO:0000313" key="1">
    <source>
        <dbReference type="EMBL" id="KAF2000213.1"/>
    </source>
</evidence>
<gene>
    <name evidence="1" type="ORF">P154DRAFT_522701</name>
</gene>
<dbReference type="Proteomes" id="UP000799779">
    <property type="component" value="Unassembled WGS sequence"/>
</dbReference>
<dbReference type="EMBL" id="ML977590">
    <property type="protein sequence ID" value="KAF2000213.1"/>
    <property type="molecule type" value="Genomic_DNA"/>
</dbReference>
<protein>
    <submittedName>
        <fullName evidence="1">Uncharacterized protein</fullName>
    </submittedName>
</protein>
<keyword evidence="2" id="KW-1185">Reference proteome</keyword>